<dbReference type="EMBL" id="CABL01000021">
    <property type="protein sequence ID" value="CBH76607.1"/>
    <property type="molecule type" value="Genomic_DNA"/>
</dbReference>
<feature type="domain" description="AAA+ ATPase" evidence="1">
    <location>
        <begin position="165"/>
        <end position="288"/>
    </location>
</feature>
<organism evidence="2">
    <name type="scientific">mine drainage metagenome</name>
    <dbReference type="NCBI Taxonomy" id="410659"/>
    <lineage>
        <taxon>unclassified sequences</taxon>
        <taxon>metagenomes</taxon>
        <taxon>ecological metagenomes</taxon>
    </lineage>
</organism>
<dbReference type="SUPFAM" id="SSF52540">
    <property type="entry name" value="P-loop containing nucleoside triphosphate hydrolases"/>
    <property type="match status" value="1"/>
</dbReference>
<dbReference type="InterPro" id="IPR003593">
    <property type="entry name" value="AAA+_ATPase"/>
</dbReference>
<name>E6PJE5_9ZZZZ</name>
<evidence type="ECO:0000259" key="1">
    <source>
        <dbReference type="SMART" id="SM00382"/>
    </source>
</evidence>
<proteinExistence type="predicted"/>
<accession>E6PJE5</accession>
<dbReference type="SMART" id="SM00382">
    <property type="entry name" value="AAA"/>
    <property type="match status" value="1"/>
</dbReference>
<dbReference type="GO" id="GO:0016887">
    <property type="term" value="F:ATP hydrolysis activity"/>
    <property type="evidence" value="ECO:0007669"/>
    <property type="project" value="InterPro"/>
</dbReference>
<comment type="caution">
    <text evidence="2">The sequence shown here is derived from an EMBL/GenBank/DDBJ whole genome shotgun (WGS) entry which is preliminary data.</text>
</comment>
<dbReference type="GO" id="GO:0005524">
    <property type="term" value="F:ATP binding"/>
    <property type="evidence" value="ECO:0007669"/>
    <property type="project" value="InterPro"/>
</dbReference>
<dbReference type="InterPro" id="IPR003959">
    <property type="entry name" value="ATPase_AAA_core"/>
</dbReference>
<evidence type="ECO:0000313" key="2">
    <source>
        <dbReference type="EMBL" id="CBH76607.1"/>
    </source>
</evidence>
<reference evidence="2" key="1">
    <citation type="submission" date="2009-10" db="EMBL/GenBank/DDBJ databases">
        <title>Diversity of trophic interactions inside an arsenic-rich microbial ecosystem.</title>
        <authorList>
            <person name="Bertin P.N."/>
            <person name="Heinrich-Salmeron A."/>
            <person name="Pelletier E."/>
            <person name="Goulhen-Chollet F."/>
            <person name="Arsene-Ploetze F."/>
            <person name="Gallien S."/>
            <person name="Calteau A."/>
            <person name="Vallenet D."/>
            <person name="Casiot C."/>
            <person name="Chane-Woon-Ming B."/>
            <person name="Giloteaux L."/>
            <person name="Barakat M."/>
            <person name="Bonnefoy V."/>
            <person name="Bruneel O."/>
            <person name="Chandler M."/>
            <person name="Cleiss J."/>
            <person name="Duran R."/>
            <person name="Elbaz-Poulichet F."/>
            <person name="Fonknechten N."/>
            <person name="Lauga B."/>
            <person name="Mornico D."/>
            <person name="Ortet P."/>
            <person name="Schaeffer C."/>
            <person name="Siguier P."/>
            <person name="Alexander Thil Smith A."/>
            <person name="Van Dorsselaer A."/>
            <person name="Weissenbach J."/>
            <person name="Medigue C."/>
            <person name="Le Paslier D."/>
        </authorList>
    </citation>
    <scope>NUCLEOTIDE SEQUENCE</scope>
</reference>
<dbReference type="Gene3D" id="3.40.50.300">
    <property type="entry name" value="P-loop containing nucleotide triphosphate hydrolases"/>
    <property type="match status" value="1"/>
</dbReference>
<protein>
    <recommendedName>
        <fullName evidence="1">AAA+ ATPase domain-containing protein</fullName>
    </recommendedName>
</protein>
<gene>
    <name evidence="2" type="ORF">CARN1_2394</name>
</gene>
<dbReference type="AlphaFoldDB" id="E6PJE5"/>
<dbReference type="Pfam" id="PF00004">
    <property type="entry name" value="AAA"/>
    <property type="match status" value="1"/>
</dbReference>
<dbReference type="InterPro" id="IPR027417">
    <property type="entry name" value="P-loop_NTPase"/>
</dbReference>
<sequence length="338" mass="37542">MGRLYPVMLLAHRCVVRKQVKLRADIDAWFSWFEQRPEWEMLAMPNKTLAWDAARSCVALATFSDARQSDDDHFFPVRGFAAKGTRSSDVILNIQIFSKSEDAAHVTAELTRAFGHPGSTIQWYYTADGESVSVPLREDRRPMDAMYPFLGRPLAQFWDEYTASSASILVLIGPPGTGKTSFIRGFLQHAQHSAIVTYDPEVLKRDFVFSRFVSGSEDVLVLEDADDFLRARDKGLGNDMMHRFLSVGDGLVTTSGKKMIFSTNLENVNDIDPALLRKGRCFDVLRFRALTQDEAAHLAALAGLPVPQGQLSYTAADVLAPETRGSLDGAAARTRVGF</sequence>